<proteinExistence type="predicted"/>
<evidence type="ECO:0000313" key="1">
    <source>
        <dbReference type="EMBL" id="MEE1977057.1"/>
    </source>
</evidence>
<dbReference type="EMBL" id="JAZDDG010000006">
    <property type="protein sequence ID" value="MEE1977057.1"/>
    <property type="molecule type" value="Genomic_DNA"/>
</dbReference>
<gene>
    <name evidence="1" type="ORF">V1I91_13300</name>
</gene>
<sequence length="132" mass="15168">MNKFISISIAFLTLFQSFGLHVDDIAQIDEFVEHARFHSEEYGDNVLVFISKHYGELKASHNKEHQEEKDDHEQLPFQNHSHMGSLVVFNTNPFHAALITPTLPEFRKANFHYQAPSSSSHTMGLLQPPRHS</sequence>
<dbReference type="Proteomes" id="UP001356308">
    <property type="component" value="Unassembled WGS sequence"/>
</dbReference>
<reference evidence="1 2" key="1">
    <citation type="submission" date="2024-01" db="EMBL/GenBank/DDBJ databases">
        <title>Maribacter spp. originated from different algae showed divergent polysaccharides utilization ability.</title>
        <authorList>
            <person name="Wang H."/>
            <person name="Wu Y."/>
        </authorList>
    </citation>
    <scope>NUCLEOTIDE SEQUENCE [LARGE SCALE GENOMIC DNA]</scope>
    <source>
        <strain evidence="1 2">PR1</strain>
    </source>
</reference>
<organism evidence="1 2">
    <name type="scientific">Maribacter cobaltidurans</name>
    <dbReference type="NCBI Taxonomy" id="1178778"/>
    <lineage>
        <taxon>Bacteria</taxon>
        <taxon>Pseudomonadati</taxon>
        <taxon>Bacteroidota</taxon>
        <taxon>Flavobacteriia</taxon>
        <taxon>Flavobacteriales</taxon>
        <taxon>Flavobacteriaceae</taxon>
        <taxon>Maribacter</taxon>
    </lineage>
</organism>
<comment type="caution">
    <text evidence="1">The sequence shown here is derived from an EMBL/GenBank/DDBJ whole genome shotgun (WGS) entry which is preliminary data.</text>
</comment>
<accession>A0ABU7IVT4</accession>
<evidence type="ECO:0000313" key="2">
    <source>
        <dbReference type="Proteomes" id="UP001356308"/>
    </source>
</evidence>
<keyword evidence="2" id="KW-1185">Reference proteome</keyword>
<name>A0ABU7IVT4_9FLAO</name>
<dbReference type="RefSeq" id="WP_272651751.1">
    <property type="nucleotide sequence ID" value="NZ_JAZDDG010000006.1"/>
</dbReference>
<protein>
    <submittedName>
        <fullName evidence="1">Uncharacterized protein</fullName>
    </submittedName>
</protein>